<dbReference type="GO" id="GO:0009231">
    <property type="term" value="P:riboflavin biosynthetic process"/>
    <property type="evidence" value="ECO:0007669"/>
    <property type="project" value="InterPro"/>
</dbReference>
<keyword evidence="5 15" id="KW-0288">FMN</keyword>
<evidence type="ECO:0000256" key="15">
    <source>
        <dbReference type="PIRNR" id="PIRNR004491"/>
    </source>
</evidence>
<dbReference type="GO" id="GO:0008531">
    <property type="term" value="F:riboflavin kinase activity"/>
    <property type="evidence" value="ECO:0007669"/>
    <property type="project" value="UniProtKB-UniRule"/>
</dbReference>
<keyword evidence="12" id="KW-0511">Multifunctional enzyme</keyword>
<dbReference type="RefSeq" id="WP_164908885.1">
    <property type="nucleotide sequence ID" value="NZ_CP019384.1"/>
</dbReference>
<dbReference type="InterPro" id="IPR015865">
    <property type="entry name" value="Riboflavin_kinase_bac/euk"/>
</dbReference>
<dbReference type="GO" id="GO:0009398">
    <property type="term" value="P:FMN biosynthetic process"/>
    <property type="evidence" value="ECO:0007669"/>
    <property type="project" value="UniProtKB-UniRule"/>
</dbReference>
<dbReference type="EC" id="2.7.1.26" evidence="15"/>
<keyword evidence="7 15" id="KW-0548">Nucleotidyltransferase</keyword>
<dbReference type="InterPro" id="IPR023468">
    <property type="entry name" value="Riboflavin_kinase"/>
</dbReference>
<evidence type="ECO:0000256" key="1">
    <source>
        <dbReference type="ARBA" id="ARBA00002121"/>
    </source>
</evidence>
<dbReference type="CDD" id="cd02064">
    <property type="entry name" value="FAD_synthetase_N"/>
    <property type="match status" value="1"/>
</dbReference>
<evidence type="ECO:0000256" key="6">
    <source>
        <dbReference type="ARBA" id="ARBA00022679"/>
    </source>
</evidence>
<feature type="domain" description="Riboflavin kinase" evidence="16">
    <location>
        <begin position="186"/>
        <end position="310"/>
    </location>
</feature>
<dbReference type="Gene3D" id="2.40.30.30">
    <property type="entry name" value="Riboflavin kinase-like"/>
    <property type="match status" value="1"/>
</dbReference>
<reference evidence="17 18" key="1">
    <citation type="submission" date="2017-01" db="EMBL/GenBank/DDBJ databases">
        <title>First insights into the biology of 'candidatus Vampirococcus archaeovorus'.</title>
        <authorList>
            <person name="Kizina J."/>
            <person name="Jordan S."/>
            <person name="Stueber K."/>
            <person name="Reinhardt R."/>
            <person name="Harder J."/>
        </authorList>
    </citation>
    <scope>NUCLEOTIDE SEQUENCE [LARGE SCALE GENOMIC DNA]</scope>
    <source>
        <strain evidence="17 18">LiM</strain>
    </source>
</reference>
<dbReference type="GO" id="GO:0005524">
    <property type="term" value="F:ATP binding"/>
    <property type="evidence" value="ECO:0007669"/>
    <property type="project" value="UniProtKB-UniRule"/>
</dbReference>
<evidence type="ECO:0000313" key="18">
    <source>
        <dbReference type="Proteomes" id="UP000287243"/>
    </source>
</evidence>
<comment type="catalytic activity">
    <reaction evidence="13 15">
        <text>riboflavin + ATP = FMN + ADP + H(+)</text>
        <dbReference type="Rhea" id="RHEA:14357"/>
        <dbReference type="ChEBI" id="CHEBI:15378"/>
        <dbReference type="ChEBI" id="CHEBI:30616"/>
        <dbReference type="ChEBI" id="CHEBI:57986"/>
        <dbReference type="ChEBI" id="CHEBI:58210"/>
        <dbReference type="ChEBI" id="CHEBI:456216"/>
        <dbReference type="EC" id="2.7.1.26"/>
    </reaction>
</comment>
<keyword evidence="4 15" id="KW-0285">Flavoprotein</keyword>
<keyword evidence="6 15" id="KW-0808">Transferase</keyword>
<dbReference type="Pfam" id="PF06574">
    <property type="entry name" value="FAD_syn"/>
    <property type="match status" value="1"/>
</dbReference>
<evidence type="ECO:0000256" key="2">
    <source>
        <dbReference type="ARBA" id="ARBA00004726"/>
    </source>
</evidence>
<dbReference type="SMART" id="SM00904">
    <property type="entry name" value="Flavokinase"/>
    <property type="match status" value="1"/>
</dbReference>
<dbReference type="InterPro" id="IPR023465">
    <property type="entry name" value="Riboflavin_kinase_dom_sf"/>
</dbReference>
<dbReference type="InterPro" id="IPR014729">
    <property type="entry name" value="Rossmann-like_a/b/a_fold"/>
</dbReference>
<evidence type="ECO:0000256" key="5">
    <source>
        <dbReference type="ARBA" id="ARBA00022643"/>
    </source>
</evidence>
<evidence type="ECO:0000256" key="10">
    <source>
        <dbReference type="ARBA" id="ARBA00022827"/>
    </source>
</evidence>
<dbReference type="Gene3D" id="3.40.50.620">
    <property type="entry name" value="HUPs"/>
    <property type="match status" value="1"/>
</dbReference>
<evidence type="ECO:0000256" key="9">
    <source>
        <dbReference type="ARBA" id="ARBA00022777"/>
    </source>
</evidence>
<keyword evidence="11 15" id="KW-0067">ATP-binding</keyword>
<evidence type="ECO:0000313" key="17">
    <source>
        <dbReference type="EMBL" id="QAT17279.1"/>
    </source>
</evidence>
<dbReference type="UniPathway" id="UPA00276">
    <property type="reaction ID" value="UER00406"/>
</dbReference>
<dbReference type="InterPro" id="IPR015864">
    <property type="entry name" value="FAD_synthase"/>
</dbReference>
<dbReference type="EMBL" id="CP019384">
    <property type="protein sequence ID" value="QAT17279.1"/>
    <property type="molecule type" value="Genomic_DNA"/>
</dbReference>
<dbReference type="PANTHER" id="PTHR22749:SF6">
    <property type="entry name" value="RIBOFLAVIN KINASE"/>
    <property type="match status" value="1"/>
</dbReference>
<evidence type="ECO:0000256" key="3">
    <source>
        <dbReference type="ARBA" id="ARBA00005201"/>
    </source>
</evidence>
<dbReference type="KEGG" id="vai:BU251_05810"/>
<evidence type="ECO:0000256" key="13">
    <source>
        <dbReference type="ARBA" id="ARBA00047880"/>
    </source>
</evidence>
<sequence>MRIVYGIGPGFRQTAPRRDKVITVGVFDGVHRGHQYILGRVVAEARARGLKSAVVTFSLHPSHLVRRHEKTPHLMSLRHKLHYLAEAGIDICYVLDFNRSLAAMPPEDFVAKILIGRMGMASLYVGEDFVFGRGGRGSVDDLRRFCRRMDFSLHVIKPHRISGGVVSSTVIRSQIRRGDLVAAQKFLGRPVALLGRVIKGDGRGRLLGFPTANILAEHEVLVPDGIYAAWALCGGRAYAAAVYLGTRPTFYAGDKRHIEVFLIGARRNVYGKMMEVRFARRVRPDRRFPDAGRLISQIKKDIQQVRGILSSSSKPRMFASF</sequence>
<keyword evidence="9 15" id="KW-0418">Kinase</keyword>
<dbReference type="SUPFAM" id="SSF82114">
    <property type="entry name" value="Riboflavin kinase-like"/>
    <property type="match status" value="1"/>
</dbReference>
<evidence type="ECO:0000256" key="8">
    <source>
        <dbReference type="ARBA" id="ARBA00022741"/>
    </source>
</evidence>
<dbReference type="NCBIfam" id="TIGR00083">
    <property type="entry name" value="ribF"/>
    <property type="match status" value="1"/>
</dbReference>
<evidence type="ECO:0000256" key="11">
    <source>
        <dbReference type="ARBA" id="ARBA00022840"/>
    </source>
</evidence>
<keyword evidence="8 15" id="KW-0547">Nucleotide-binding</keyword>
<dbReference type="InterPro" id="IPR002606">
    <property type="entry name" value="Riboflavin_kinase_bac"/>
</dbReference>
<comment type="similarity">
    <text evidence="15">Belongs to the ribF family.</text>
</comment>
<keyword evidence="10 15" id="KW-0274">FAD</keyword>
<comment type="pathway">
    <text evidence="2 15">Cofactor biosynthesis; FAD biosynthesis; FAD from FMN: step 1/1.</text>
</comment>
<dbReference type="Pfam" id="PF01687">
    <property type="entry name" value="Flavokinase"/>
    <property type="match status" value="1"/>
</dbReference>
<dbReference type="AlphaFoldDB" id="A0A410P517"/>
<evidence type="ECO:0000256" key="7">
    <source>
        <dbReference type="ARBA" id="ARBA00022695"/>
    </source>
</evidence>
<comment type="pathway">
    <text evidence="3 15">Cofactor biosynthesis; FMN biosynthesis; FMN from riboflavin (ATP route): step 1/1.</text>
</comment>
<proteinExistence type="inferred from homology"/>
<dbReference type="GO" id="GO:0006747">
    <property type="term" value="P:FAD biosynthetic process"/>
    <property type="evidence" value="ECO:0007669"/>
    <property type="project" value="UniProtKB-UniRule"/>
</dbReference>
<evidence type="ECO:0000256" key="4">
    <source>
        <dbReference type="ARBA" id="ARBA00022630"/>
    </source>
</evidence>
<keyword evidence="18" id="KW-1185">Reference proteome</keyword>
<evidence type="ECO:0000256" key="12">
    <source>
        <dbReference type="ARBA" id="ARBA00023268"/>
    </source>
</evidence>
<dbReference type="EC" id="2.7.7.2" evidence="15"/>
<organism evidence="17 18">
    <name type="scientific">Velamenicoccus archaeovorus</name>
    <dbReference type="NCBI Taxonomy" id="1930593"/>
    <lineage>
        <taxon>Bacteria</taxon>
        <taxon>Pseudomonadati</taxon>
        <taxon>Candidatus Omnitrophota</taxon>
        <taxon>Candidatus Velamenicoccus</taxon>
    </lineage>
</organism>
<dbReference type="FunFam" id="3.40.50.620:FF:000021">
    <property type="entry name" value="Riboflavin biosynthesis protein"/>
    <property type="match status" value="1"/>
</dbReference>
<evidence type="ECO:0000259" key="16">
    <source>
        <dbReference type="SMART" id="SM00904"/>
    </source>
</evidence>
<protein>
    <recommendedName>
        <fullName evidence="15">Riboflavin biosynthesis protein</fullName>
    </recommendedName>
    <domain>
        <recommendedName>
            <fullName evidence="15">Riboflavin kinase</fullName>
            <ecNumber evidence="15">2.7.1.26</ecNumber>
        </recommendedName>
        <alternativeName>
            <fullName evidence="15">Flavokinase</fullName>
        </alternativeName>
    </domain>
    <domain>
        <recommendedName>
            <fullName evidence="15">FMN adenylyltransferase</fullName>
            <ecNumber evidence="15">2.7.7.2</ecNumber>
        </recommendedName>
        <alternativeName>
            <fullName evidence="15">FAD pyrophosphorylase</fullName>
        </alternativeName>
        <alternativeName>
            <fullName evidence="15">FAD synthase</fullName>
        </alternativeName>
    </domain>
</protein>
<gene>
    <name evidence="17" type="ORF">BU251_05810</name>
</gene>
<dbReference type="UniPathway" id="UPA00277">
    <property type="reaction ID" value="UER00407"/>
</dbReference>
<dbReference type="PIRSF" id="PIRSF004491">
    <property type="entry name" value="FAD_Synth"/>
    <property type="match status" value="1"/>
</dbReference>
<comment type="function">
    <text evidence="1">Catalyzes the phosphorylation of riboflavin to FMN followed by the adenylation of FMN to FAD.</text>
</comment>
<dbReference type="GO" id="GO:0003919">
    <property type="term" value="F:FMN adenylyltransferase activity"/>
    <property type="evidence" value="ECO:0007669"/>
    <property type="project" value="UniProtKB-UniRule"/>
</dbReference>
<dbReference type="Proteomes" id="UP000287243">
    <property type="component" value="Chromosome"/>
</dbReference>
<name>A0A410P517_VELA1</name>
<accession>A0A410P517</accession>
<dbReference type="SUPFAM" id="SSF52374">
    <property type="entry name" value="Nucleotidylyl transferase"/>
    <property type="match status" value="1"/>
</dbReference>
<comment type="catalytic activity">
    <reaction evidence="14 15">
        <text>FMN + ATP + H(+) = FAD + diphosphate</text>
        <dbReference type="Rhea" id="RHEA:17237"/>
        <dbReference type="ChEBI" id="CHEBI:15378"/>
        <dbReference type="ChEBI" id="CHEBI:30616"/>
        <dbReference type="ChEBI" id="CHEBI:33019"/>
        <dbReference type="ChEBI" id="CHEBI:57692"/>
        <dbReference type="ChEBI" id="CHEBI:58210"/>
        <dbReference type="EC" id="2.7.7.2"/>
    </reaction>
</comment>
<dbReference type="PANTHER" id="PTHR22749">
    <property type="entry name" value="RIBOFLAVIN KINASE/FMN ADENYLYLTRANSFERASE"/>
    <property type="match status" value="1"/>
</dbReference>
<evidence type="ECO:0000256" key="14">
    <source>
        <dbReference type="ARBA" id="ARBA00049494"/>
    </source>
</evidence>